<proteinExistence type="predicted"/>
<dbReference type="EMBL" id="JYDW01000117">
    <property type="protein sequence ID" value="KRZ55335.1"/>
    <property type="molecule type" value="Genomic_DNA"/>
</dbReference>
<name>A0A0V1L7I2_9BILA</name>
<evidence type="ECO:0000313" key="1">
    <source>
        <dbReference type="EMBL" id="KRZ55335.1"/>
    </source>
</evidence>
<sequence>MSLLLSHFMTAYQQQWSPFCDKIVKYAIYLGKSNLTTTSDTDQLVGNNLREKREDENFSGWKIRIVTDFVEVVECGTNLQIVVVVVVHVAQFHVRQADWSEN</sequence>
<dbReference type="OrthoDB" id="10600388at2759"/>
<organism evidence="1 2">
    <name type="scientific">Trichinella nativa</name>
    <dbReference type="NCBI Taxonomy" id="6335"/>
    <lineage>
        <taxon>Eukaryota</taxon>
        <taxon>Metazoa</taxon>
        <taxon>Ecdysozoa</taxon>
        <taxon>Nematoda</taxon>
        <taxon>Enoplea</taxon>
        <taxon>Dorylaimia</taxon>
        <taxon>Trichinellida</taxon>
        <taxon>Trichinellidae</taxon>
        <taxon>Trichinella</taxon>
    </lineage>
</organism>
<dbReference type="Proteomes" id="UP000054721">
    <property type="component" value="Unassembled WGS sequence"/>
</dbReference>
<gene>
    <name evidence="1" type="ORF">T02_5473</name>
</gene>
<accession>A0A0V1L7I2</accession>
<comment type="caution">
    <text evidence="1">The sequence shown here is derived from an EMBL/GenBank/DDBJ whole genome shotgun (WGS) entry which is preliminary data.</text>
</comment>
<reference evidence="1 2" key="1">
    <citation type="submission" date="2015-05" db="EMBL/GenBank/DDBJ databases">
        <title>Evolution of Trichinella species and genotypes.</title>
        <authorList>
            <person name="Korhonen P.K."/>
            <person name="Edoardo P."/>
            <person name="Giuseppe L.R."/>
            <person name="Gasser R.B."/>
        </authorList>
    </citation>
    <scope>NUCLEOTIDE SEQUENCE [LARGE SCALE GENOMIC DNA]</scope>
    <source>
        <strain evidence="1">ISS10</strain>
    </source>
</reference>
<dbReference type="AlphaFoldDB" id="A0A0V1L7I2"/>
<protein>
    <submittedName>
        <fullName evidence="1">Uncharacterized protein</fullName>
    </submittedName>
</protein>
<evidence type="ECO:0000313" key="2">
    <source>
        <dbReference type="Proteomes" id="UP000054721"/>
    </source>
</evidence>
<keyword evidence="2" id="KW-1185">Reference proteome</keyword>